<dbReference type="Gene3D" id="2.60.40.790">
    <property type="match status" value="1"/>
</dbReference>
<dbReference type="OrthoDB" id="164025at2759"/>
<keyword evidence="2" id="KW-0833">Ubl conjugation pathway</keyword>
<dbReference type="HOGENOM" id="CLU_081441_2_0_1"/>
<dbReference type="STRING" id="5888.A0D2K3"/>
<dbReference type="Pfam" id="PF09032">
    <property type="entry name" value="Siah-Interact_N"/>
    <property type="match status" value="1"/>
</dbReference>
<dbReference type="KEGG" id="ptm:GSPATT00012778001"/>
<dbReference type="InterPro" id="IPR052289">
    <property type="entry name" value="Calcyclin-binding_UBL-bridge"/>
</dbReference>
<accession>A0D2K3</accession>
<name>A0D2K3_PARTE</name>
<evidence type="ECO:0000313" key="8">
    <source>
        <dbReference type="Proteomes" id="UP000000600"/>
    </source>
</evidence>
<dbReference type="GO" id="GO:0015631">
    <property type="term" value="F:tubulin binding"/>
    <property type="evidence" value="ECO:0007669"/>
    <property type="project" value="InterPro"/>
</dbReference>
<dbReference type="GO" id="GO:0031625">
    <property type="term" value="F:ubiquitin protein ligase binding"/>
    <property type="evidence" value="ECO:0007669"/>
    <property type="project" value="InterPro"/>
</dbReference>
<dbReference type="InParanoid" id="A0D2K3"/>
<evidence type="ECO:0000256" key="3">
    <source>
        <dbReference type="ARBA" id="ARBA00022990"/>
    </source>
</evidence>
<dbReference type="PANTHER" id="PTHR13164:SF3">
    <property type="entry name" value="CALCYCLIN-BINDING PROTEIN"/>
    <property type="match status" value="1"/>
</dbReference>
<protein>
    <recommendedName>
        <fullName evidence="1">Calcyclin-binding protein</fullName>
    </recommendedName>
</protein>
<dbReference type="Pfam" id="PF04969">
    <property type="entry name" value="CS"/>
    <property type="match status" value="1"/>
</dbReference>
<dbReference type="FunCoup" id="A0D2K3">
    <property type="interactions" value="810"/>
</dbReference>
<keyword evidence="8" id="KW-1185">Reference proteome</keyword>
<comment type="function">
    <text evidence="4">May be involved in calcium-dependent ubiquitination and subsequent proteasomal degradation of target proteins. Probably serves as a molecular bridge in ubiquitin E3 complexes. Participates in the ubiquitin-mediated degradation of beta-catenin (CTNNB1).</text>
</comment>
<dbReference type="AlphaFoldDB" id="A0D2K3"/>
<dbReference type="InterPro" id="IPR008978">
    <property type="entry name" value="HSP20-like_chaperone"/>
</dbReference>
<dbReference type="GO" id="GO:0044548">
    <property type="term" value="F:S100 protein binding"/>
    <property type="evidence" value="ECO:0007669"/>
    <property type="project" value="InterPro"/>
</dbReference>
<organism evidence="7 8">
    <name type="scientific">Paramecium tetraurelia</name>
    <dbReference type="NCBI Taxonomy" id="5888"/>
    <lineage>
        <taxon>Eukaryota</taxon>
        <taxon>Sar</taxon>
        <taxon>Alveolata</taxon>
        <taxon>Ciliophora</taxon>
        <taxon>Intramacronucleata</taxon>
        <taxon>Oligohymenophorea</taxon>
        <taxon>Peniculida</taxon>
        <taxon>Parameciidae</taxon>
        <taxon>Paramecium</taxon>
    </lineage>
</organism>
<evidence type="ECO:0000256" key="2">
    <source>
        <dbReference type="ARBA" id="ARBA00022786"/>
    </source>
</evidence>
<dbReference type="EMBL" id="CT868263">
    <property type="protein sequence ID" value="CAK77270.1"/>
    <property type="molecule type" value="Genomic_DNA"/>
</dbReference>
<dbReference type="InterPro" id="IPR007052">
    <property type="entry name" value="CS_dom"/>
</dbReference>
<dbReference type="FunFam" id="2.60.40.790:FF:000040">
    <property type="entry name" value="Calcyclin binding protein"/>
    <property type="match status" value="1"/>
</dbReference>
<gene>
    <name evidence="7" type="ORF">GSPATT00012778001</name>
</gene>
<feature type="domain" description="SGS" evidence="5">
    <location>
        <begin position="148"/>
        <end position="218"/>
    </location>
</feature>
<dbReference type="InterPro" id="IPR015120">
    <property type="entry name" value="Siah-Interact_N"/>
</dbReference>
<dbReference type="RefSeq" id="XP_001444667.1">
    <property type="nucleotide sequence ID" value="XM_001444630.2"/>
</dbReference>
<dbReference type="PANTHER" id="PTHR13164">
    <property type="entry name" value="CALICYLIN BINDING PROTEIN"/>
    <property type="match status" value="1"/>
</dbReference>
<keyword evidence="3" id="KW-0007">Acetylation</keyword>
<evidence type="ECO:0000259" key="5">
    <source>
        <dbReference type="PROSITE" id="PS51048"/>
    </source>
</evidence>
<dbReference type="PROSITE" id="PS51048">
    <property type="entry name" value="SGS"/>
    <property type="match status" value="1"/>
</dbReference>
<evidence type="ECO:0000313" key="7">
    <source>
        <dbReference type="EMBL" id="CAK77270.1"/>
    </source>
</evidence>
<dbReference type="GeneID" id="5030451"/>
<dbReference type="eggNOG" id="KOG3260">
    <property type="taxonomic scope" value="Eukaryota"/>
</dbReference>
<evidence type="ECO:0000256" key="4">
    <source>
        <dbReference type="ARBA" id="ARBA00025145"/>
    </source>
</evidence>
<sequence length="218" mass="25354">MSELEELQKDLAEIQSVISTLKRKSNIDYLNNRIKYLENSIKILTPQKVEQPQQQQQQQQQKDQDTLIYQGITKYAWDQEGNKVKVFLNMEGIGQLPKENISSEFTSTSVDVKVKGFKGLNHRFSIKKTFDELKEKECSIKTTNNSIVINLIKKDQKNWDQLNFKEKLIDTDPSKLDKQDPQASLMNMMKEMYQNGDDDMKRTIAQAWSKSQAEKGLQ</sequence>
<dbReference type="GO" id="GO:0005634">
    <property type="term" value="C:nucleus"/>
    <property type="evidence" value="ECO:0000318"/>
    <property type="project" value="GO_Central"/>
</dbReference>
<evidence type="ECO:0000259" key="6">
    <source>
        <dbReference type="PROSITE" id="PS51203"/>
    </source>
</evidence>
<proteinExistence type="predicted"/>
<evidence type="ECO:0000256" key="1">
    <source>
        <dbReference type="ARBA" id="ARBA00015702"/>
    </source>
</evidence>
<dbReference type="PROSITE" id="PS51203">
    <property type="entry name" value="CS"/>
    <property type="match status" value="1"/>
</dbReference>
<dbReference type="OMA" id="KNTRWDY"/>
<dbReference type="Proteomes" id="UP000000600">
    <property type="component" value="Unassembled WGS sequence"/>
</dbReference>
<dbReference type="SUPFAM" id="SSF49764">
    <property type="entry name" value="HSP20-like chaperones"/>
    <property type="match status" value="1"/>
</dbReference>
<dbReference type="InterPro" id="IPR007699">
    <property type="entry name" value="SGS_dom"/>
</dbReference>
<reference evidence="7 8" key="1">
    <citation type="journal article" date="2006" name="Nature">
        <title>Global trends of whole-genome duplications revealed by the ciliate Paramecium tetraurelia.</title>
        <authorList>
            <consortium name="Genoscope"/>
            <person name="Aury J.-M."/>
            <person name="Jaillon O."/>
            <person name="Duret L."/>
            <person name="Noel B."/>
            <person name="Jubin C."/>
            <person name="Porcel B.M."/>
            <person name="Segurens B."/>
            <person name="Daubin V."/>
            <person name="Anthouard V."/>
            <person name="Aiach N."/>
            <person name="Arnaiz O."/>
            <person name="Billaut A."/>
            <person name="Beisson J."/>
            <person name="Blanc I."/>
            <person name="Bouhouche K."/>
            <person name="Camara F."/>
            <person name="Duharcourt S."/>
            <person name="Guigo R."/>
            <person name="Gogendeau D."/>
            <person name="Katinka M."/>
            <person name="Keller A.-M."/>
            <person name="Kissmehl R."/>
            <person name="Klotz C."/>
            <person name="Koll F."/>
            <person name="Le Moue A."/>
            <person name="Lepere C."/>
            <person name="Malinsky S."/>
            <person name="Nowacki M."/>
            <person name="Nowak J.K."/>
            <person name="Plattner H."/>
            <person name="Poulain J."/>
            <person name="Ruiz F."/>
            <person name="Serrano V."/>
            <person name="Zagulski M."/>
            <person name="Dessen P."/>
            <person name="Betermier M."/>
            <person name="Weissenbach J."/>
            <person name="Scarpelli C."/>
            <person name="Schachter V."/>
            <person name="Sperling L."/>
            <person name="Meyer E."/>
            <person name="Cohen J."/>
            <person name="Wincker P."/>
        </authorList>
    </citation>
    <scope>NUCLEOTIDE SEQUENCE [LARGE SCALE GENOMIC DNA]</scope>
    <source>
        <strain evidence="7 8">Stock d4-2</strain>
    </source>
</reference>
<dbReference type="InterPro" id="IPR037893">
    <property type="entry name" value="CS_CacyBP"/>
</dbReference>
<feature type="domain" description="CS" evidence="6">
    <location>
        <begin position="70"/>
        <end position="163"/>
    </location>
</feature>
<dbReference type="CDD" id="cd06468">
    <property type="entry name" value="p23_CacyBP"/>
    <property type="match status" value="1"/>
</dbReference>